<name>A2CBI1_PROM3</name>
<dbReference type="STRING" id="59922.P9303_21061"/>
<dbReference type="AlphaFoldDB" id="A2CBI1"/>
<reference evidence="1 2" key="1">
    <citation type="journal article" date="2007" name="PLoS Genet.">
        <title>Patterns and implications of gene gain and loss in the evolution of Prochlorococcus.</title>
        <authorList>
            <person name="Kettler G.C."/>
            <person name="Martiny A.C."/>
            <person name="Huang K."/>
            <person name="Zucker J."/>
            <person name="Coleman M.L."/>
            <person name="Rodrigue S."/>
            <person name="Chen F."/>
            <person name="Lapidus A."/>
            <person name="Ferriera S."/>
            <person name="Johnson J."/>
            <person name="Steglich C."/>
            <person name="Church G.M."/>
            <person name="Richardson P."/>
            <person name="Chisholm S.W."/>
        </authorList>
    </citation>
    <scope>NUCLEOTIDE SEQUENCE [LARGE SCALE GENOMIC DNA]</scope>
    <source>
        <strain evidence="1 2">MIT 9303</strain>
    </source>
</reference>
<dbReference type="EMBL" id="CP000554">
    <property type="protein sequence ID" value="ABM78841.1"/>
    <property type="molecule type" value="Genomic_DNA"/>
</dbReference>
<sequence length="134" mass="16267">MTKDKTDLAILLSKDEDIKPPDEDDGSWRFDYMDDEVVEELMRVGITKKTYEIFLIDVFEDKQSFIEEHLNGDTSIVDIYSDNDEMFRNNYQIGCYWVNKHLNETHYKFNFPFVVFYHQQHRKEEWTRYVSVDD</sequence>
<protein>
    <submittedName>
        <fullName evidence="1">Possible Replication protein</fullName>
    </submittedName>
</protein>
<organism evidence="1 2">
    <name type="scientific">Prochlorococcus marinus (strain MIT 9303)</name>
    <dbReference type="NCBI Taxonomy" id="59922"/>
    <lineage>
        <taxon>Bacteria</taxon>
        <taxon>Bacillati</taxon>
        <taxon>Cyanobacteriota</taxon>
        <taxon>Cyanophyceae</taxon>
        <taxon>Synechococcales</taxon>
        <taxon>Prochlorococcaceae</taxon>
        <taxon>Prochlorococcus</taxon>
    </lineage>
</organism>
<dbReference type="HOGENOM" id="CLU_1894362_0_0_3"/>
<dbReference type="Proteomes" id="UP000002274">
    <property type="component" value="Chromosome"/>
</dbReference>
<dbReference type="KEGG" id="pmf:P9303_21061"/>
<evidence type="ECO:0000313" key="1">
    <source>
        <dbReference type="EMBL" id="ABM78841.1"/>
    </source>
</evidence>
<dbReference type="BioCyc" id="PMAR59922:G1G80-1838-MONOMER"/>
<evidence type="ECO:0000313" key="2">
    <source>
        <dbReference type="Proteomes" id="UP000002274"/>
    </source>
</evidence>
<dbReference type="RefSeq" id="WP_011826717.1">
    <property type="nucleotide sequence ID" value="NC_008820.1"/>
</dbReference>
<gene>
    <name evidence="1" type="ordered locus">P9303_21061</name>
</gene>
<proteinExistence type="predicted"/>
<accession>A2CBI1</accession>